<protein>
    <submittedName>
        <fullName evidence="2">LysM peptidoglycan-binding domain-containing protein</fullName>
    </submittedName>
</protein>
<organism evidence="2 3">
    <name type="scientific">Dactylosporangium aurantiacum</name>
    <dbReference type="NCBI Taxonomy" id="35754"/>
    <lineage>
        <taxon>Bacteria</taxon>
        <taxon>Bacillati</taxon>
        <taxon>Actinomycetota</taxon>
        <taxon>Actinomycetes</taxon>
        <taxon>Micromonosporales</taxon>
        <taxon>Micromonosporaceae</taxon>
        <taxon>Dactylosporangium</taxon>
    </lineage>
</organism>
<sequence length="102" mass="11136">MRRHPRNPPIRLTRRGRIVLFCLLLAVAGGLITLVSAPGQAADEPGPAPVMIVQPGDTLWDIATRHSGGRGRDATIEEIRRLNHLDGYSVDAGQRLTLPRRG</sequence>
<evidence type="ECO:0000313" key="2">
    <source>
        <dbReference type="EMBL" id="UWZ56189.1"/>
    </source>
</evidence>
<name>A0A9Q9IHB4_9ACTN</name>
<dbReference type="InterPro" id="IPR018392">
    <property type="entry name" value="LysM"/>
</dbReference>
<dbReference type="CDD" id="cd00118">
    <property type="entry name" value="LysM"/>
    <property type="match status" value="1"/>
</dbReference>
<proteinExistence type="predicted"/>
<dbReference type="Gene3D" id="3.10.350.10">
    <property type="entry name" value="LysM domain"/>
    <property type="match status" value="1"/>
</dbReference>
<dbReference type="SUPFAM" id="SSF54106">
    <property type="entry name" value="LysM domain"/>
    <property type="match status" value="1"/>
</dbReference>
<evidence type="ECO:0000259" key="1">
    <source>
        <dbReference type="PROSITE" id="PS51782"/>
    </source>
</evidence>
<evidence type="ECO:0000313" key="3">
    <source>
        <dbReference type="Proteomes" id="UP001058003"/>
    </source>
</evidence>
<dbReference type="PROSITE" id="PS51782">
    <property type="entry name" value="LYSM"/>
    <property type="match status" value="1"/>
</dbReference>
<dbReference type="OrthoDB" id="5084290at2"/>
<gene>
    <name evidence="2" type="ORF">Daura_08415</name>
</gene>
<keyword evidence="3" id="KW-1185">Reference proteome</keyword>
<dbReference type="EMBL" id="CP073767">
    <property type="protein sequence ID" value="UWZ56189.1"/>
    <property type="molecule type" value="Genomic_DNA"/>
</dbReference>
<dbReference type="Pfam" id="PF01476">
    <property type="entry name" value="LysM"/>
    <property type="match status" value="1"/>
</dbReference>
<accession>A0A9Q9IHB4</accession>
<reference evidence="2" key="1">
    <citation type="submission" date="2021-04" db="EMBL/GenBank/DDBJ databases">
        <title>Dactylosporangium aurantiacum NRRL B-8018 full assembly.</title>
        <authorList>
            <person name="Hartkoorn R.C."/>
            <person name="Beaudoing E."/>
            <person name="Hot D."/>
        </authorList>
    </citation>
    <scope>NUCLEOTIDE SEQUENCE</scope>
    <source>
        <strain evidence="2">NRRL B-8018</strain>
    </source>
</reference>
<dbReference type="KEGG" id="daur:Daura_08415"/>
<dbReference type="AlphaFoldDB" id="A0A9Q9IHB4"/>
<dbReference type="SMART" id="SM00257">
    <property type="entry name" value="LysM"/>
    <property type="match status" value="1"/>
</dbReference>
<feature type="domain" description="LysM" evidence="1">
    <location>
        <begin position="49"/>
        <end position="98"/>
    </location>
</feature>
<dbReference type="Proteomes" id="UP001058003">
    <property type="component" value="Chromosome"/>
</dbReference>
<dbReference type="InterPro" id="IPR036779">
    <property type="entry name" value="LysM_dom_sf"/>
</dbReference>